<accession>A0ABT4ZKA5</accession>
<comment type="caution">
    <text evidence="1">The sequence shown here is derived from an EMBL/GenBank/DDBJ whole genome shotgun (WGS) entry which is preliminary data.</text>
</comment>
<dbReference type="Proteomes" id="UP001211711">
    <property type="component" value="Unassembled WGS sequence"/>
</dbReference>
<keyword evidence="2" id="KW-1185">Reference proteome</keyword>
<sequence>MRLQTGDYNNEDIKLLEHEYFESRFEGIFKTDYRTAHNATLKSGRTWTPE</sequence>
<proteinExistence type="predicted"/>
<organism evidence="1 2">
    <name type="scientific">Sphaerospermopsis kisseleviana CS-549</name>
    <dbReference type="NCBI Taxonomy" id="3021783"/>
    <lineage>
        <taxon>Bacteria</taxon>
        <taxon>Bacillati</taxon>
        <taxon>Cyanobacteriota</taxon>
        <taxon>Cyanophyceae</taxon>
        <taxon>Nostocales</taxon>
        <taxon>Aphanizomenonaceae</taxon>
        <taxon>Sphaerospermopsis</taxon>
        <taxon>Sphaerospermopsis kisseleviana</taxon>
    </lineage>
</organism>
<name>A0ABT4ZKA5_9CYAN</name>
<evidence type="ECO:0000313" key="2">
    <source>
        <dbReference type="Proteomes" id="UP001211711"/>
    </source>
</evidence>
<dbReference type="EMBL" id="JAQMTI010000003">
    <property type="protein sequence ID" value="MDB9439805.1"/>
    <property type="molecule type" value="Genomic_DNA"/>
</dbReference>
<protein>
    <submittedName>
        <fullName evidence="1">Uncharacterized protein</fullName>
    </submittedName>
</protein>
<reference evidence="1 2" key="1">
    <citation type="submission" date="2023-01" db="EMBL/GenBank/DDBJ databases">
        <title>Genomes from the Australian National Cyanobacteria Reference Collection.</title>
        <authorList>
            <person name="Willis A."/>
            <person name="Lee E.M.F."/>
        </authorList>
    </citation>
    <scope>NUCLEOTIDE SEQUENCE [LARGE SCALE GENOMIC DNA]</scope>
    <source>
        <strain evidence="1 2">CS-549</strain>
    </source>
</reference>
<dbReference type="RefSeq" id="WP_228051804.1">
    <property type="nucleotide sequence ID" value="NZ_JAQMTI010000003.1"/>
</dbReference>
<gene>
    <name evidence="1" type="ORF">PN497_00165</name>
</gene>
<evidence type="ECO:0000313" key="1">
    <source>
        <dbReference type="EMBL" id="MDB9439805.1"/>
    </source>
</evidence>